<comment type="caution">
    <text evidence="2">The sequence shown here is derived from an EMBL/GenBank/DDBJ whole genome shotgun (WGS) entry which is preliminary data.</text>
</comment>
<sequence length="202" mass="23107">MSDNAPDERIDQTELPAIDFHSPGRFAVHNPQAWEAAPFQLGQDTTMQRFSEPSEVRRHALAMLQQATRTLCIYSPDLEPWLYHHSSVQQACTRLLLAHPRNQLRILVGDPTRAVKEGHYLLQLARRLTSSVHIRKLNPDFPGQSDTYLIADDCALLERPSAEQYDGHAWYRDLARVRGRQAEFDKAWAHGLSDANLRSFLL</sequence>
<evidence type="ECO:0000313" key="2">
    <source>
        <dbReference type="EMBL" id="EWC40351.1"/>
    </source>
</evidence>
<dbReference type="AlphaFoldDB" id="A0A061JKX5"/>
<dbReference type="Pfam" id="PF25559">
    <property type="entry name" value="DUF7931"/>
    <property type="match status" value="1"/>
</dbReference>
<dbReference type="HOGENOM" id="CLU_075058_1_0_6"/>
<reference evidence="2 3" key="1">
    <citation type="journal article" date="2013" name="Genome Announc.">
        <title>Draft Genome of the Nitrogen-Fixing Bacterium Pseudomonas stutzeri Strain KOS6 Isolated from Industrial Hydrocarbon Sludge.</title>
        <authorList>
            <person name="Grigoryeva T.V."/>
            <person name="Laikov A.V."/>
            <person name="Naumova R.P."/>
            <person name="Manolov A.I."/>
            <person name="Larin A.K."/>
            <person name="Karpova I.Y."/>
            <person name="Semashko T.A."/>
            <person name="Alexeev D.G."/>
            <person name="Kostryukova E.S."/>
            <person name="Muller R."/>
            <person name="Govorun V.M."/>
        </authorList>
    </citation>
    <scope>NUCLEOTIDE SEQUENCE [LARGE SCALE GENOMIC DNA]</scope>
    <source>
        <strain evidence="2 3">KOS6</strain>
    </source>
</reference>
<accession>A0A061JKX5</accession>
<feature type="domain" description="DUF7931" evidence="1">
    <location>
        <begin position="53"/>
        <end position="200"/>
    </location>
</feature>
<evidence type="ECO:0000259" key="1">
    <source>
        <dbReference type="Pfam" id="PF25559"/>
    </source>
</evidence>
<dbReference type="eggNOG" id="COG2153">
    <property type="taxonomic scope" value="Bacteria"/>
</dbReference>
<protein>
    <recommendedName>
        <fullName evidence="1">DUF7931 domain-containing protein</fullName>
    </recommendedName>
</protein>
<dbReference type="EMBL" id="AMCZ02000021">
    <property type="protein sequence ID" value="EWC40351.1"/>
    <property type="molecule type" value="Genomic_DNA"/>
</dbReference>
<dbReference type="OrthoDB" id="6999610at2"/>
<organism evidence="2 3">
    <name type="scientific">Stutzerimonas stutzeri KOS6</name>
    <dbReference type="NCBI Taxonomy" id="1218352"/>
    <lineage>
        <taxon>Bacteria</taxon>
        <taxon>Pseudomonadati</taxon>
        <taxon>Pseudomonadota</taxon>
        <taxon>Gammaproteobacteria</taxon>
        <taxon>Pseudomonadales</taxon>
        <taxon>Pseudomonadaceae</taxon>
        <taxon>Stutzerimonas</taxon>
    </lineage>
</organism>
<proteinExistence type="predicted"/>
<evidence type="ECO:0000313" key="3">
    <source>
        <dbReference type="Proteomes" id="UP000026923"/>
    </source>
</evidence>
<dbReference type="Proteomes" id="UP000026923">
    <property type="component" value="Unassembled WGS sequence"/>
</dbReference>
<dbReference type="RefSeq" id="WP_003295162.1">
    <property type="nucleotide sequence ID" value="NZ_KK020676.1"/>
</dbReference>
<name>A0A061JKX5_STUST</name>
<gene>
    <name evidence="2" type="ORF">B597_015240</name>
</gene>
<dbReference type="InterPro" id="IPR057691">
    <property type="entry name" value="DUF7931"/>
</dbReference>